<evidence type="ECO:0000256" key="7">
    <source>
        <dbReference type="SAM" id="Phobius"/>
    </source>
</evidence>
<dbReference type="PANTHER" id="PTHR31394:SF1">
    <property type="entry name" value="TRANSMEMBRANE PROTEIN 199"/>
    <property type="match status" value="1"/>
</dbReference>
<accession>A0A9W8LSP7</accession>
<name>A0A9W8LSP7_9FUNG</name>
<dbReference type="Pfam" id="PF11712">
    <property type="entry name" value="Vma12"/>
    <property type="match status" value="1"/>
</dbReference>
<proteinExistence type="predicted"/>
<evidence type="ECO:0000256" key="2">
    <source>
        <dbReference type="ARBA" id="ARBA00022692"/>
    </source>
</evidence>
<comment type="caution">
    <text evidence="8">The sequence shown here is derived from an EMBL/GenBank/DDBJ whole genome shotgun (WGS) entry which is preliminary data.</text>
</comment>
<keyword evidence="2 7" id="KW-0812">Transmembrane</keyword>
<comment type="subcellular location">
    <subcellularLocation>
        <location evidence="1">Endoplasmic reticulum membrane</location>
        <topology evidence="1">Multi-pass membrane protein</topology>
    </subcellularLocation>
</comment>
<evidence type="ECO:0000256" key="5">
    <source>
        <dbReference type="ARBA" id="ARBA00023136"/>
    </source>
</evidence>
<keyword evidence="9" id="KW-1185">Reference proteome</keyword>
<keyword evidence="3" id="KW-0256">Endoplasmic reticulum</keyword>
<feature type="region of interest" description="Disordered" evidence="6">
    <location>
        <begin position="272"/>
        <end position="292"/>
    </location>
</feature>
<dbReference type="PANTHER" id="PTHR31394">
    <property type="entry name" value="TRANSMEMBRANE PROTEIN 199"/>
    <property type="match status" value="1"/>
</dbReference>
<dbReference type="AlphaFoldDB" id="A0A9W8LSP7"/>
<dbReference type="InterPro" id="IPR021013">
    <property type="entry name" value="ATPase_Vma12"/>
</dbReference>
<dbReference type="EMBL" id="JANBUO010000275">
    <property type="protein sequence ID" value="KAJ2805593.1"/>
    <property type="molecule type" value="Genomic_DNA"/>
</dbReference>
<feature type="transmembrane region" description="Helical" evidence="7">
    <location>
        <begin position="318"/>
        <end position="340"/>
    </location>
</feature>
<organism evidence="8 9">
    <name type="scientific">Coemansia guatemalensis</name>
    <dbReference type="NCBI Taxonomy" id="2761395"/>
    <lineage>
        <taxon>Eukaryota</taxon>
        <taxon>Fungi</taxon>
        <taxon>Fungi incertae sedis</taxon>
        <taxon>Zoopagomycota</taxon>
        <taxon>Kickxellomycotina</taxon>
        <taxon>Kickxellomycetes</taxon>
        <taxon>Kickxellales</taxon>
        <taxon>Kickxellaceae</taxon>
        <taxon>Coemansia</taxon>
    </lineage>
</organism>
<evidence type="ECO:0000313" key="8">
    <source>
        <dbReference type="EMBL" id="KAJ2805593.1"/>
    </source>
</evidence>
<dbReference type="Proteomes" id="UP001140094">
    <property type="component" value="Unassembled WGS sequence"/>
</dbReference>
<dbReference type="GO" id="GO:0005789">
    <property type="term" value="C:endoplasmic reticulum membrane"/>
    <property type="evidence" value="ECO:0007669"/>
    <property type="project" value="UniProtKB-SubCell"/>
</dbReference>
<sequence length="393" mass="43097">MEDITKAMVPMVLEKTIKAINEQDYDSLGRLMTPDLSKLYGYAMADMKALRYRIKIEATNICDAKMEGFRTLAGPPMAFNASISPQKRLEVFNYLFLGSMDIASPKTAKVSSMRAFLYAYECWIGFEVWFKVRANIKISLSFNGKVIDEDQGVMEVPLSLSTPHYPSLYAFPKALPAAQKNSEALSRFSAIAVAKQDSAVATIALADIRVLSQTLQEYSSESDKDNAWVHQLLQGSKIHVPQQPSPPRNPELVARLDRIKKQLEEQEYKRMTAGTTSLGSQSAGDASTPFPAVPGVRAGQAADAVSIKQEMKDINKTISAIVNIIFSALGVGFAVGYASYTLTSNIGWRVLMALTAAIVTALAESWLFAFAGSRGQKKRLQRGPLSRSSDGQK</sequence>
<protein>
    <submittedName>
        <fullName evidence="8">Uncharacterized protein</fullName>
    </submittedName>
</protein>
<gene>
    <name evidence="8" type="ORF">H4R20_002028</name>
</gene>
<evidence type="ECO:0000313" key="9">
    <source>
        <dbReference type="Proteomes" id="UP001140094"/>
    </source>
</evidence>
<evidence type="ECO:0000256" key="3">
    <source>
        <dbReference type="ARBA" id="ARBA00022824"/>
    </source>
</evidence>
<dbReference type="GO" id="GO:0070072">
    <property type="term" value="P:vacuolar proton-transporting V-type ATPase complex assembly"/>
    <property type="evidence" value="ECO:0007669"/>
    <property type="project" value="InterPro"/>
</dbReference>
<evidence type="ECO:0000256" key="6">
    <source>
        <dbReference type="SAM" id="MobiDB-lite"/>
    </source>
</evidence>
<feature type="transmembrane region" description="Helical" evidence="7">
    <location>
        <begin position="346"/>
        <end position="372"/>
    </location>
</feature>
<keyword evidence="4 7" id="KW-1133">Transmembrane helix</keyword>
<reference evidence="8" key="1">
    <citation type="submission" date="2022-07" db="EMBL/GenBank/DDBJ databases">
        <title>Phylogenomic reconstructions and comparative analyses of Kickxellomycotina fungi.</title>
        <authorList>
            <person name="Reynolds N.K."/>
            <person name="Stajich J.E."/>
            <person name="Barry K."/>
            <person name="Grigoriev I.V."/>
            <person name="Crous P."/>
            <person name="Smith M.E."/>
        </authorList>
    </citation>
    <scope>NUCLEOTIDE SEQUENCE</scope>
    <source>
        <strain evidence="8">NRRL 1565</strain>
    </source>
</reference>
<feature type="compositionally biased region" description="Polar residues" evidence="6">
    <location>
        <begin position="273"/>
        <end position="285"/>
    </location>
</feature>
<evidence type="ECO:0000256" key="4">
    <source>
        <dbReference type="ARBA" id="ARBA00022989"/>
    </source>
</evidence>
<dbReference type="OrthoDB" id="5519328at2759"/>
<keyword evidence="5 7" id="KW-0472">Membrane</keyword>
<evidence type="ECO:0000256" key="1">
    <source>
        <dbReference type="ARBA" id="ARBA00004477"/>
    </source>
</evidence>